<protein>
    <submittedName>
        <fullName evidence="2">Uncharacterized protein</fullName>
    </submittedName>
</protein>
<dbReference type="EMBL" id="MN739746">
    <property type="protein sequence ID" value="QHT24527.1"/>
    <property type="molecule type" value="Genomic_DNA"/>
</dbReference>
<evidence type="ECO:0000313" key="2">
    <source>
        <dbReference type="EMBL" id="QHT24527.1"/>
    </source>
</evidence>
<sequence length="790" mass="93822">MEIESKSTLYYWIIIIILILALCWSKYRSRNRNNTEIIHENFESQETNLEFNELLGLLLDNQTIANQIIIDNPKINSISSLANLNQDRTRLKLKPPLNNTQFQIVLRYLLLRDVYFIDIDPYEFINYAKNTQILNPIQLYKSSSVRETQLNKFRQKYHLEKDKYLKYNWILDKIQTFITQYGLRKVTKSFANLTEIFDNYWEGQKQLTKRDFSSFEPYTVIYSQKSQTYYIKIKDNQWYLWSESNIKLIQKIQHDNFDMWFDIINQATQNPDKTLEKVPDNDSYIWIRSPSIMSLQQLYRKIDELDNDNYFQLTPYYDQLINLNNNLNKLQRSKLLKTWIEKKTNNQKYQKIIIENIILDLNQQVIQIFDDLCVYLIFFQYDSIMDLHLNLQNISLDQWWSSPTLDELLIRSTKLDQCYLPAKFSMRQVQDSPPLFKYLFNNNLYHTFWEPLEIYINQLEDTLKNTFRTSDVYQLAPIARFCIFNNPSFREFIAKYIHCTKDKCSNIDLLSEPEKCGQLKLKYQELLSLKQKYICLYNSKTSANPLNTTNKKETFLSLQDNPELTPKINQDDSKIDQMFGFGKTLLLDIVQYALKLHKCDTTNNQNIKIENCQDLVPHIDVEDQSTDQNLGKVEIDRQPDMYSVYDQQLEQYHKILHDKEVKTLTPLNTLANKDIKDKIKNTSIQNNILRNAADDFYSIISDLTNLSIYSTEKNNEDFNNLLEDNQDLLESTSTSEYDADYTSKIKNGLPNVQKIMFDIWHILTKDGRMMTSGFIIIIISFALYFIDITS</sequence>
<reference evidence="2" key="1">
    <citation type="journal article" date="2020" name="Nature">
        <title>Giant virus diversity and host interactions through global metagenomics.</title>
        <authorList>
            <person name="Schulz F."/>
            <person name="Roux S."/>
            <person name="Paez-Espino D."/>
            <person name="Jungbluth S."/>
            <person name="Walsh D.A."/>
            <person name="Denef V.J."/>
            <person name="McMahon K.D."/>
            <person name="Konstantinidis K.T."/>
            <person name="Eloe-Fadrosh E.A."/>
            <person name="Kyrpides N.C."/>
            <person name="Woyke T."/>
        </authorList>
    </citation>
    <scope>NUCLEOTIDE SEQUENCE</scope>
    <source>
        <strain evidence="2">GVMAG-M-3300023179-150</strain>
    </source>
</reference>
<dbReference type="AlphaFoldDB" id="A0A6C0E5S0"/>
<accession>A0A6C0E5S0</accession>
<feature type="transmembrane region" description="Helical" evidence="1">
    <location>
        <begin position="769"/>
        <end position="786"/>
    </location>
</feature>
<keyword evidence="1" id="KW-1133">Transmembrane helix</keyword>
<keyword evidence="1" id="KW-0472">Membrane</keyword>
<keyword evidence="1" id="KW-0812">Transmembrane</keyword>
<evidence type="ECO:0000256" key="1">
    <source>
        <dbReference type="SAM" id="Phobius"/>
    </source>
</evidence>
<name>A0A6C0E5S0_9ZZZZ</name>
<feature type="transmembrane region" description="Helical" evidence="1">
    <location>
        <begin position="9"/>
        <end position="27"/>
    </location>
</feature>
<organism evidence="2">
    <name type="scientific">viral metagenome</name>
    <dbReference type="NCBI Taxonomy" id="1070528"/>
    <lineage>
        <taxon>unclassified sequences</taxon>
        <taxon>metagenomes</taxon>
        <taxon>organismal metagenomes</taxon>
    </lineage>
</organism>
<proteinExistence type="predicted"/>